<evidence type="ECO:0000313" key="3">
    <source>
        <dbReference type="EMBL" id="AIM27496.1"/>
    </source>
</evidence>
<dbReference type="InterPro" id="IPR052511">
    <property type="entry name" value="ATP-dep_Helicase"/>
</dbReference>
<dbReference type="OrthoDB" id="11644at2157"/>
<dbReference type="GO" id="GO:0140097">
    <property type="term" value="F:catalytic activity, acting on DNA"/>
    <property type="evidence" value="ECO:0007669"/>
    <property type="project" value="UniProtKB-ARBA"/>
</dbReference>
<dbReference type="GO" id="GO:0005524">
    <property type="term" value="F:ATP binding"/>
    <property type="evidence" value="ECO:0007669"/>
    <property type="project" value="InterPro"/>
</dbReference>
<dbReference type="InterPro" id="IPR014001">
    <property type="entry name" value="Helicase_ATP-bd"/>
</dbReference>
<dbReference type="InterPro" id="IPR001650">
    <property type="entry name" value="Helicase_C-like"/>
</dbReference>
<dbReference type="PROSITE" id="PS51194">
    <property type="entry name" value="HELICASE_CTER"/>
    <property type="match status" value="1"/>
</dbReference>
<dbReference type="InterPro" id="IPR027417">
    <property type="entry name" value="P-loop_NTPase"/>
</dbReference>
<dbReference type="PANTHER" id="PTHR47962:SF5">
    <property type="entry name" value="ATP-DEPENDENT HELICASE LHR-RELATED"/>
    <property type="match status" value="1"/>
</dbReference>
<feature type="domain" description="Helicase ATP-binding" evidence="1">
    <location>
        <begin position="31"/>
        <end position="179"/>
    </location>
</feature>
<sequence length="660" mass="74676">MSISETFVEKLRDSLGFAPYPYQEKVVQDVLDNLRKSRFIVVSMPTGSGKTLVELALADYLRGKGMKVLVLEPTRLLCDQMYHNFWVKVFDDVGEEYEGNCTSFEEGKGVIVSTPFTSSKCMPKVDAVIVDEVHHAFGDPRYMSGLISMKPRIVIGFTALLPSSKRYSMDSRFVEAFGVPSLLAYDFKKLSEIDPSFTLPKAIADVFDAEMDGVENVAYDALLKGKIPGDERTLSFLRFTLYSHGKTAFCESLENVRDKVSDNVTLRTLCSSEGMGHKARSLKEILEAYDVEEHRPVLIFTARRSTAHEFEVILHNMGVNRVKTLTGELNKEERLQIVNEAKSGNVDVIISTHVGEEGIDIPEARLLIMTDVPKSPLRFYQRLGRLIRKSESKGVKYLVVTLTPKTPEYDDLDEALRSLHREGVDVSYIVERKSGKGSTSRILDQVKEKGGEVPLMKLLEMEYDLKDYIMVRGKSNVTQFLNAKEQDIPYSDFVDRAIMDGDLMYYYDVEGMGDLFAKILLSKYCQLCYGSQCQGLCDLDIMVLGRSKQYKLTRKDLLRYFMVLFPPDKLTDVEKRMEITFENPGFGISLQSNVNEKNSSISFNVQLNASINGITVYPKITLAYYGVKKEVKDFLKKNVLAICNTAGKIYFSYFTSRPVP</sequence>
<accession>A0A088E583</accession>
<dbReference type="PROSITE" id="PS51192">
    <property type="entry name" value="HELICASE_ATP_BIND_1"/>
    <property type="match status" value="1"/>
</dbReference>
<dbReference type="Pfam" id="PF04851">
    <property type="entry name" value="ResIII"/>
    <property type="match status" value="1"/>
</dbReference>
<dbReference type="SMART" id="SM00490">
    <property type="entry name" value="HELICc"/>
    <property type="match status" value="1"/>
</dbReference>
<dbReference type="Gene3D" id="3.40.50.300">
    <property type="entry name" value="P-loop containing nucleotide triphosphate hydrolases"/>
    <property type="match status" value="2"/>
</dbReference>
<proteinExistence type="predicted"/>
<dbReference type="OMA" id="QRHGRIM"/>
<dbReference type="RefSeq" id="WP_012021299.1">
    <property type="nucleotide sequence ID" value="NZ_CP008822.1"/>
</dbReference>
<reference evidence="3 4" key="1">
    <citation type="journal article" date="2014" name="J. Bacteriol.">
        <title>Role of an Archaeal PitA Transporter in the Copper and Arsenic Resistance of Metallosphaera sedula, an Extreme Thermoacidophile.</title>
        <authorList>
            <person name="McCarthy S."/>
            <person name="Ai C."/>
            <person name="Wheaton G."/>
            <person name="Tevatia R."/>
            <person name="Eckrich V."/>
            <person name="Kelly R."/>
            <person name="Blum P."/>
        </authorList>
    </citation>
    <scope>NUCLEOTIDE SEQUENCE [LARGE SCALE GENOMIC DNA]</scope>
    <source>
        <strain evidence="3 4">CuR1</strain>
    </source>
</reference>
<dbReference type="Proteomes" id="UP000029084">
    <property type="component" value="Chromosome"/>
</dbReference>
<evidence type="ECO:0000259" key="2">
    <source>
        <dbReference type="PROSITE" id="PS51194"/>
    </source>
</evidence>
<dbReference type="GO" id="GO:0003677">
    <property type="term" value="F:DNA binding"/>
    <property type="evidence" value="ECO:0007669"/>
    <property type="project" value="InterPro"/>
</dbReference>
<dbReference type="Pfam" id="PF00271">
    <property type="entry name" value="Helicase_C"/>
    <property type="match status" value="1"/>
</dbReference>
<name>A0A088E583_9CREN</name>
<dbReference type="SUPFAM" id="SSF52540">
    <property type="entry name" value="P-loop containing nucleoside triphosphate hydrolases"/>
    <property type="match status" value="1"/>
</dbReference>
<dbReference type="AlphaFoldDB" id="A0A088E583"/>
<feature type="domain" description="Helicase C-terminal" evidence="2">
    <location>
        <begin position="281"/>
        <end position="435"/>
    </location>
</feature>
<dbReference type="InterPro" id="IPR006935">
    <property type="entry name" value="Helicase/UvrB_N"/>
</dbReference>
<dbReference type="GO" id="GO:0016887">
    <property type="term" value="F:ATP hydrolysis activity"/>
    <property type="evidence" value="ECO:0007669"/>
    <property type="project" value="TreeGrafter"/>
</dbReference>
<protein>
    <submittedName>
        <fullName evidence="3">Type III restriction enzyme, res subunit</fullName>
    </submittedName>
</protein>
<gene>
    <name evidence="3" type="ORF">HA72_1354</name>
</gene>
<evidence type="ECO:0000259" key="1">
    <source>
        <dbReference type="PROSITE" id="PS51192"/>
    </source>
</evidence>
<dbReference type="SMART" id="SM00487">
    <property type="entry name" value="DEXDc"/>
    <property type="match status" value="1"/>
</dbReference>
<dbReference type="PANTHER" id="PTHR47962">
    <property type="entry name" value="ATP-DEPENDENT HELICASE LHR-RELATED-RELATED"/>
    <property type="match status" value="1"/>
</dbReference>
<dbReference type="GO" id="GO:0120545">
    <property type="term" value="F:nucleic acid conformation isomerase activity"/>
    <property type="evidence" value="ECO:0007669"/>
    <property type="project" value="UniProtKB-ARBA"/>
</dbReference>
<evidence type="ECO:0000313" key="4">
    <source>
        <dbReference type="Proteomes" id="UP000029084"/>
    </source>
</evidence>
<dbReference type="GeneID" id="91755852"/>
<dbReference type="EMBL" id="CP008822">
    <property type="protein sequence ID" value="AIM27496.1"/>
    <property type="molecule type" value="Genomic_DNA"/>
</dbReference>
<organism evidence="3 4">
    <name type="scientific">Metallosphaera sedula</name>
    <dbReference type="NCBI Taxonomy" id="43687"/>
    <lineage>
        <taxon>Archaea</taxon>
        <taxon>Thermoproteota</taxon>
        <taxon>Thermoprotei</taxon>
        <taxon>Sulfolobales</taxon>
        <taxon>Sulfolobaceae</taxon>
        <taxon>Metallosphaera</taxon>
    </lineage>
</organism>